<gene>
    <name evidence="1" type="ORF">BJ138DRAFT_1011982</name>
</gene>
<reference evidence="1" key="1">
    <citation type="journal article" date="2021" name="New Phytol.">
        <title>Evolutionary innovations through gain and loss of genes in the ectomycorrhizal Boletales.</title>
        <authorList>
            <person name="Wu G."/>
            <person name="Miyauchi S."/>
            <person name="Morin E."/>
            <person name="Kuo A."/>
            <person name="Drula E."/>
            <person name="Varga T."/>
            <person name="Kohler A."/>
            <person name="Feng B."/>
            <person name="Cao Y."/>
            <person name="Lipzen A."/>
            <person name="Daum C."/>
            <person name="Hundley H."/>
            <person name="Pangilinan J."/>
            <person name="Johnson J."/>
            <person name="Barry K."/>
            <person name="LaButti K."/>
            <person name="Ng V."/>
            <person name="Ahrendt S."/>
            <person name="Min B."/>
            <person name="Choi I.G."/>
            <person name="Park H."/>
            <person name="Plett J.M."/>
            <person name="Magnuson J."/>
            <person name="Spatafora J.W."/>
            <person name="Nagy L.G."/>
            <person name="Henrissat B."/>
            <person name="Grigoriev I.V."/>
            <person name="Yang Z.L."/>
            <person name="Xu J."/>
            <person name="Martin F.M."/>
        </authorList>
    </citation>
    <scope>NUCLEOTIDE SEQUENCE</scope>
    <source>
        <strain evidence="1">ATCC 28755</strain>
    </source>
</reference>
<evidence type="ECO:0000313" key="1">
    <source>
        <dbReference type="EMBL" id="KAH7908830.1"/>
    </source>
</evidence>
<proteinExistence type="predicted"/>
<evidence type="ECO:0000313" key="2">
    <source>
        <dbReference type="Proteomes" id="UP000790377"/>
    </source>
</evidence>
<accession>A0ACB8A701</accession>
<dbReference type="EMBL" id="MU267795">
    <property type="protein sequence ID" value="KAH7908830.1"/>
    <property type="molecule type" value="Genomic_DNA"/>
</dbReference>
<comment type="caution">
    <text evidence="1">The sequence shown here is derived from an EMBL/GenBank/DDBJ whole genome shotgun (WGS) entry which is preliminary data.</text>
</comment>
<name>A0ACB8A701_9AGAM</name>
<dbReference type="Proteomes" id="UP000790377">
    <property type="component" value="Unassembled WGS sequence"/>
</dbReference>
<organism evidence="1 2">
    <name type="scientific">Hygrophoropsis aurantiaca</name>
    <dbReference type="NCBI Taxonomy" id="72124"/>
    <lineage>
        <taxon>Eukaryota</taxon>
        <taxon>Fungi</taxon>
        <taxon>Dikarya</taxon>
        <taxon>Basidiomycota</taxon>
        <taxon>Agaricomycotina</taxon>
        <taxon>Agaricomycetes</taxon>
        <taxon>Agaricomycetidae</taxon>
        <taxon>Boletales</taxon>
        <taxon>Coniophorineae</taxon>
        <taxon>Hygrophoropsidaceae</taxon>
        <taxon>Hygrophoropsis</taxon>
    </lineage>
</organism>
<protein>
    <submittedName>
        <fullName evidence="1">DUF254-domain-containing protein</fullName>
    </submittedName>
</protein>
<keyword evidence="2" id="KW-1185">Reference proteome</keyword>
<sequence length="551" mass="60951">MTDGILVHDVDAEVDTVTNEETVAVGHVDDIDEESRKNLRDHLRRTINYSRDTNVFTGSIGSTAPGRRKGKDVDLNELSLDTNTPSTYKPREYFVLTDAGKPVFTSRDEGDESGSLSSTMGIVQALLSVFLDDGDKLRCINAGKSRITFLLRTPLYYVCASSWGEPESVTRSHLEYLHLQILSIVTAAQLRRIFERRTNFDLRRLLNGAEPFLFSLLERMEFDLAIATASLHCLQMDPNLRARAADSLVPMTKIKDILYIILVAQGRVITLVRPKKHSIHPADLHILVNTIYSPSIFNSPASASWIPVCLPKFNPSGFVNAYITFLRRPDSNSSSTAATTELSSDGNPVEGSENASDDENSATPIATSAPRPVSNAFNSDASIGLVCISGGGEFETIRGWCDTVAQKLGKDGTLNSISKAMSSGKTDYSVSQLSIPGLRHFVYKSRPLVQITSPIFEEPYEDLNARRRVITLYQTLHDAIHAKSGQDSTLKLQYIQTEKEITMGWLTQPFELYIAFSPRLPKSAVIGAANAVVRWVKKEEGQLFLRDAPVF</sequence>